<evidence type="ECO:0000313" key="3">
    <source>
        <dbReference type="EMBL" id="PEH41144.1"/>
    </source>
</evidence>
<dbReference type="AlphaFoldDB" id="A0A095F965"/>
<dbReference type="Proteomes" id="UP000220629">
    <property type="component" value="Unassembled WGS sequence"/>
</dbReference>
<reference evidence="3" key="3">
    <citation type="submission" date="2017-09" db="EMBL/GenBank/DDBJ databases">
        <title>FDA dAtabase for Regulatory Grade micrObial Sequences (FDA-ARGOS): Supporting development and validation of Infectious Disease Dx tests.</title>
        <authorList>
            <person name="Minogue T."/>
            <person name="Wolcott M."/>
            <person name="Wasieloski L."/>
            <person name="Aguilar W."/>
            <person name="Moore D."/>
            <person name="Tallon L.J."/>
            <person name="Sadzewicz L."/>
            <person name="Ott S."/>
            <person name="Zhao X."/>
            <person name="Nagaraj S."/>
            <person name="Vavikolanu K."/>
            <person name="Aluvathingal J."/>
            <person name="Nadendla S."/>
            <person name="Sichtig H."/>
        </authorList>
    </citation>
    <scope>NUCLEOTIDE SEQUENCE</scope>
    <source>
        <strain evidence="3">FDAARGOS_390</strain>
    </source>
</reference>
<evidence type="ECO:0000313" key="5">
    <source>
        <dbReference type="Proteomes" id="UP000029590"/>
    </source>
</evidence>
<dbReference type="SMART" id="SM00460">
    <property type="entry name" value="TGc"/>
    <property type="match status" value="1"/>
</dbReference>
<dbReference type="Proteomes" id="UP000029590">
    <property type="component" value="Unassembled WGS sequence"/>
</dbReference>
<dbReference type="Proteomes" id="UP001059745">
    <property type="component" value="Chromosome 2"/>
</dbReference>
<dbReference type="InterPro" id="IPR038765">
    <property type="entry name" value="Papain-like_cys_pep_sf"/>
</dbReference>
<protein>
    <submittedName>
        <fullName evidence="3">Transglutaminase family protein</fullName>
    </submittedName>
    <submittedName>
        <fullName evidence="2">Transglutaminase-like superfamily protein</fullName>
    </submittedName>
</protein>
<dbReference type="Gene3D" id="3.10.620.30">
    <property type="match status" value="1"/>
</dbReference>
<dbReference type="Pfam" id="PF01841">
    <property type="entry name" value="Transglut_core"/>
    <property type="match status" value="1"/>
</dbReference>
<gene>
    <name evidence="3" type="ORF">CRM94_02650</name>
    <name evidence="2" type="ORF">DM48_1007</name>
    <name evidence="4" type="ORF">NYZ96_24825</name>
</gene>
<dbReference type="SUPFAM" id="SSF54001">
    <property type="entry name" value="Cysteine proteinases"/>
    <property type="match status" value="1"/>
</dbReference>
<dbReference type="PANTHER" id="PTHR33490:SF12">
    <property type="entry name" value="BLL5557 PROTEIN"/>
    <property type="match status" value="1"/>
</dbReference>
<dbReference type="EMBL" id="PDDY01000001">
    <property type="protein sequence ID" value="PEH41144.1"/>
    <property type="molecule type" value="Genomic_DNA"/>
</dbReference>
<organism evidence="3 6">
    <name type="scientific">Burkholderia gladioli</name>
    <name type="common">Pseudomonas marginata</name>
    <name type="synonym">Phytomonas marginata</name>
    <dbReference type="NCBI Taxonomy" id="28095"/>
    <lineage>
        <taxon>Bacteria</taxon>
        <taxon>Pseudomonadati</taxon>
        <taxon>Pseudomonadota</taxon>
        <taxon>Betaproteobacteria</taxon>
        <taxon>Burkholderiales</taxon>
        <taxon>Burkholderiaceae</taxon>
        <taxon>Burkholderia</taxon>
    </lineage>
</organism>
<proteinExistence type="predicted"/>
<accession>A0A095F965</accession>
<evidence type="ECO:0000313" key="2">
    <source>
        <dbReference type="EMBL" id="KGC13500.1"/>
    </source>
</evidence>
<dbReference type="EMBL" id="CP104215">
    <property type="protein sequence ID" value="UWX74740.1"/>
    <property type="molecule type" value="Genomic_DNA"/>
</dbReference>
<dbReference type="Gene3D" id="2.60.40.2250">
    <property type="match status" value="1"/>
</dbReference>
<dbReference type="RefSeq" id="WP_036055160.1">
    <property type="nucleotide sequence ID" value="NZ_CADEPO010000007.1"/>
</dbReference>
<evidence type="ECO:0000259" key="1">
    <source>
        <dbReference type="SMART" id="SM00460"/>
    </source>
</evidence>
<dbReference type="PANTHER" id="PTHR33490">
    <property type="entry name" value="BLR5614 PROTEIN-RELATED"/>
    <property type="match status" value="1"/>
</dbReference>
<evidence type="ECO:0000313" key="6">
    <source>
        <dbReference type="Proteomes" id="UP000220629"/>
    </source>
</evidence>
<dbReference type="GeneID" id="66462344"/>
<reference evidence="2 5" key="1">
    <citation type="submission" date="2014-04" db="EMBL/GenBank/DDBJ databases">
        <authorList>
            <person name="Bishop-Lilly K.A."/>
            <person name="Broomall S.M."/>
            <person name="Chain P.S."/>
            <person name="Chertkov O."/>
            <person name="Coyne S.R."/>
            <person name="Daligault H.E."/>
            <person name="Davenport K.W."/>
            <person name="Erkkila T."/>
            <person name="Frey K.G."/>
            <person name="Gibbons H.S."/>
            <person name="Gu W."/>
            <person name="Jaissle J."/>
            <person name="Johnson S.L."/>
            <person name="Koroleva G.I."/>
            <person name="Ladner J.T."/>
            <person name="Lo C.-C."/>
            <person name="Minogue T.D."/>
            <person name="Munk C."/>
            <person name="Palacios G.F."/>
            <person name="Redden C.L."/>
            <person name="Rosenzweig C.N."/>
            <person name="Scholz M.B."/>
            <person name="Teshima H."/>
            <person name="Xu Y."/>
        </authorList>
    </citation>
    <scope>NUCLEOTIDE SEQUENCE [LARGE SCALE GENOMIC DNA]</scope>
    <source>
        <strain evidence="2">Gladioli</strain>
        <strain evidence="5">gladioli</strain>
    </source>
</reference>
<accession>A0A0D5D985</accession>
<sequence>MKLRVGYELSYECPQPTPMMLMLHTHFSHARDIVVADILVTDPPLPISQYRDSFGNLCSRTVAPIGRVKFHTTAIINVPDVMETRPAGGRGHPVEQLPDETLIFLLGSRYCETDLLVDTAWQLFGHCAPGRETVLAICDFVHQHIEFDYGHARPTKTAWEAYRERKGVCRDFAHLGVALCRAMNIPARYCTGYISDVGLPPATAPMDFAGWFEAYVGDSWQTFDPRNNAPRIGRVLMAYGRDAVDVAISNAFGPAVLTHFEVHCDRE</sequence>
<dbReference type="OrthoDB" id="5438043at2"/>
<dbReference type="EMBL" id="JPGG01000016">
    <property type="protein sequence ID" value="KGC13500.1"/>
    <property type="molecule type" value="Genomic_DNA"/>
</dbReference>
<reference evidence="6" key="2">
    <citation type="submission" date="2017-09" db="EMBL/GenBank/DDBJ databases">
        <title>FDA dAtabase for Regulatory Grade micrObial Sequences (FDA-ARGOS): Supporting development and validation of Infectious Disease Dx tests.</title>
        <authorList>
            <person name="Minogue T."/>
            <person name="Wolcott M."/>
            <person name="Wasieloski L."/>
            <person name="Aguilar W."/>
            <person name="Moore D."/>
            <person name="Tallon L."/>
            <person name="Sadzewicz L."/>
            <person name="Ott S."/>
            <person name="Zhao X."/>
            <person name="Nagaraj S."/>
            <person name="Vavikolanu K."/>
            <person name="Aluvathingal J."/>
            <person name="Nadendla S."/>
            <person name="Sichtig H."/>
        </authorList>
    </citation>
    <scope>NUCLEOTIDE SEQUENCE [LARGE SCALE GENOMIC DNA]</scope>
    <source>
        <strain evidence="6">FDAARGOS_390</strain>
    </source>
</reference>
<name>A0A095F965_BURGA</name>
<feature type="domain" description="Transglutaminase-like" evidence="1">
    <location>
        <begin position="161"/>
        <end position="227"/>
    </location>
</feature>
<reference evidence="4" key="4">
    <citation type="submission" date="2022-09" db="EMBL/GenBank/DDBJ databases">
        <title>Genomic of Burkholderia gladioli.</title>
        <authorList>
            <person name="Wu H."/>
        </authorList>
    </citation>
    <scope>NUCLEOTIDE SEQUENCE</scope>
    <source>
        <strain evidence="4">ZN-S4</strain>
    </source>
</reference>
<dbReference type="KEGG" id="bgo:BM43_6760"/>
<evidence type="ECO:0000313" key="4">
    <source>
        <dbReference type="EMBL" id="UWX74740.1"/>
    </source>
</evidence>
<dbReference type="InterPro" id="IPR002931">
    <property type="entry name" value="Transglutaminase-like"/>
</dbReference>